<dbReference type="AlphaFoldDB" id="S3NHQ3"/>
<sequence length="66" mass="7452">MGLEIGSVVVFVLGSPEMVVYSLSKKKLKCKWFCTKGRLHTSNFLRSELIPTGQKFKIDRLGIKAH</sequence>
<protein>
    <submittedName>
        <fullName evidence="2">Uncharacterized protein</fullName>
    </submittedName>
</protein>
<dbReference type="OrthoDB" id="6715657at2"/>
<reference evidence="2 3" key="1">
    <citation type="submission" date="2013-06" db="EMBL/GenBank/DDBJ databases">
        <title>The Genome Sequence of Acinetobacter rudis CIP 110305.</title>
        <authorList>
            <consortium name="The Broad Institute Genome Sequencing Platform"/>
            <consortium name="The Broad Institute Genome Sequencing Center for Infectious Disease"/>
            <person name="Cerqueira G."/>
            <person name="Feldgarden M."/>
            <person name="Courvalin P."/>
            <person name="Perichon B."/>
            <person name="Grillot-Courvalin C."/>
            <person name="Clermont D."/>
            <person name="Rocha E."/>
            <person name="Yoon E.-J."/>
            <person name="Nemec A."/>
            <person name="Young S.K."/>
            <person name="Zeng Q."/>
            <person name="Gargeya S."/>
            <person name="Fitzgerald M."/>
            <person name="Abouelleil A."/>
            <person name="Alvarado L."/>
            <person name="Berlin A.M."/>
            <person name="Chapman S.B."/>
            <person name="Dewar J."/>
            <person name="Goldberg J."/>
            <person name="Griggs A."/>
            <person name="Gujja S."/>
            <person name="Hansen M."/>
            <person name="Howarth C."/>
            <person name="Imamovic A."/>
            <person name="Larimer J."/>
            <person name="McCowan C."/>
            <person name="Murphy C."/>
            <person name="Pearson M."/>
            <person name="Priest M."/>
            <person name="Roberts A."/>
            <person name="Saif S."/>
            <person name="Shea T."/>
            <person name="Sykes S."/>
            <person name="Wortman J."/>
            <person name="Nusbaum C."/>
            <person name="Birren B."/>
        </authorList>
    </citation>
    <scope>NUCLEOTIDE SEQUENCE [LARGE SCALE GENOMIC DNA]</scope>
    <source>
        <strain evidence="2 3">CIP 110305</strain>
    </source>
</reference>
<proteinExistence type="predicted"/>
<name>S3NHQ3_9GAMM</name>
<keyword evidence="3" id="KW-1185">Reference proteome</keyword>
<dbReference type="Proteomes" id="UP000014568">
    <property type="component" value="Unassembled WGS sequence"/>
</dbReference>
<evidence type="ECO:0000256" key="1">
    <source>
        <dbReference type="SAM" id="Phobius"/>
    </source>
</evidence>
<organism evidence="2 3">
    <name type="scientific">Acinetobacter rudis CIP 110305</name>
    <dbReference type="NCBI Taxonomy" id="421052"/>
    <lineage>
        <taxon>Bacteria</taxon>
        <taxon>Pseudomonadati</taxon>
        <taxon>Pseudomonadota</taxon>
        <taxon>Gammaproteobacteria</taxon>
        <taxon>Moraxellales</taxon>
        <taxon>Moraxellaceae</taxon>
        <taxon>Acinetobacter</taxon>
    </lineage>
</organism>
<accession>S3NHQ3</accession>
<evidence type="ECO:0000313" key="3">
    <source>
        <dbReference type="Proteomes" id="UP000014568"/>
    </source>
</evidence>
<dbReference type="RefSeq" id="WP_016656155.1">
    <property type="nucleotide sequence ID" value="NZ_KE340353.1"/>
</dbReference>
<comment type="caution">
    <text evidence="2">The sequence shown here is derived from an EMBL/GenBank/DDBJ whole genome shotgun (WGS) entry which is preliminary data.</text>
</comment>
<dbReference type="HOGENOM" id="CLU_2821330_0_0_6"/>
<dbReference type="EMBL" id="ATGI01000022">
    <property type="protein sequence ID" value="EPF73869.1"/>
    <property type="molecule type" value="Genomic_DNA"/>
</dbReference>
<keyword evidence="1" id="KW-0472">Membrane</keyword>
<feature type="transmembrane region" description="Helical" evidence="1">
    <location>
        <begin position="6"/>
        <end position="23"/>
    </location>
</feature>
<evidence type="ECO:0000313" key="2">
    <source>
        <dbReference type="EMBL" id="EPF73869.1"/>
    </source>
</evidence>
<gene>
    <name evidence="2" type="ORF">F945_01748</name>
</gene>
<keyword evidence="1" id="KW-1133">Transmembrane helix</keyword>
<keyword evidence="1" id="KW-0812">Transmembrane</keyword>